<dbReference type="InterPro" id="IPR010719">
    <property type="entry name" value="MnmM_MeTrfase"/>
</dbReference>
<dbReference type="SUPFAM" id="SSF50630">
    <property type="entry name" value="Acid proteases"/>
    <property type="match status" value="1"/>
</dbReference>
<evidence type="ECO:0000256" key="4">
    <source>
        <dbReference type="ARBA" id="ARBA00022801"/>
    </source>
</evidence>
<dbReference type="InterPro" id="IPR033121">
    <property type="entry name" value="PEPTIDASE_A1"/>
</dbReference>
<dbReference type="Pfam" id="PF06962">
    <property type="entry name" value="rRNA_methylase"/>
    <property type="match status" value="1"/>
</dbReference>
<dbReference type="PANTHER" id="PTHR47967:SF138">
    <property type="entry name" value="ASPARTIC PROTEINASE CDR1-LIKE"/>
    <property type="match status" value="1"/>
</dbReference>
<keyword evidence="3" id="KW-0064">Aspartyl protease</keyword>
<dbReference type="PROSITE" id="PS00141">
    <property type="entry name" value="ASP_PROTEASE"/>
    <property type="match status" value="2"/>
</dbReference>
<dbReference type="InterPro" id="IPR034161">
    <property type="entry name" value="Pepsin-like_plant"/>
</dbReference>
<dbReference type="Proteomes" id="UP001472677">
    <property type="component" value="Unassembled WGS sequence"/>
</dbReference>
<keyword evidence="6" id="KW-0732">Signal</keyword>
<comment type="caution">
    <text evidence="8">The sequence shown here is derived from an EMBL/GenBank/DDBJ whole genome shotgun (WGS) entry which is preliminary data.</text>
</comment>
<keyword evidence="4" id="KW-0378">Hydrolase</keyword>
<evidence type="ECO:0000256" key="3">
    <source>
        <dbReference type="ARBA" id="ARBA00022750"/>
    </source>
</evidence>
<protein>
    <recommendedName>
        <fullName evidence="7">Peptidase A1 domain-containing protein</fullName>
    </recommendedName>
</protein>
<feature type="domain" description="Peptidase A1" evidence="7">
    <location>
        <begin position="92"/>
        <end position="424"/>
    </location>
</feature>
<keyword evidence="5" id="KW-0325">Glycoprotein</keyword>
<evidence type="ECO:0000256" key="2">
    <source>
        <dbReference type="ARBA" id="ARBA00022670"/>
    </source>
</evidence>
<dbReference type="InterPro" id="IPR051708">
    <property type="entry name" value="Plant_Aspart_Prot_A1"/>
</dbReference>
<keyword evidence="9" id="KW-1185">Reference proteome</keyword>
<sequence length="635" mass="68368">MMHISLFLVLAATFSGLDLVVRSVIGVKASTGFSVDLIHRDSPTSPFYNGSLTSSEILRKNALHSMDRLKHFESLIEQNAIQSAVIPSGGIYLMKLSFGTPPVEYLAVADTGSDLVWIQCLPCPQSQCYNQGSRPFDPQASSTYQKIPCGSDSCQALPRKQCTNTNDCQYLYRYGDKSFTVGTLSIDTLSFDSSDGQKTAFPTSIFGCGHNNGGNFRSPGAGLVGLGGGPLSLVSQISPQIDNRFSYCLVPRSASSSSKLLFGQEAIISRPGAVSTPLITKNPPTFYFLTLEGVSIGDKTAQSGSSQGNIIIDSGTTLTLLESTFYNSLETMVKEAIGADPVQDPYGSFSLCYGAETNINVPDMVFHFSGADLRLQPVNTFRINGDLLCMLIVPSDTISIFGNYAQINFQVDSLLHSNGGTSSSLSNSSPISGLEDELVGYIFGKKKATEVAHLVWRHVLHKGDIVIDATCGNGYDTVAMLKMVADESGRGCVYGMDIQTEALENTSSLLDETATQKEKELVKLFPICHSRMDEVLPENTAVRLVAFNLGYLPGGDKGIITTSKTTLLALEAAKKMLMSGGLISLVVYVGHPGGREELETVEGFASGLCVDGWVCCKFQMLNRPLAPLLVFIFKR</sequence>
<dbReference type="PANTHER" id="PTHR47967">
    <property type="entry name" value="OS07G0603500 PROTEIN-RELATED"/>
    <property type="match status" value="1"/>
</dbReference>
<keyword evidence="2" id="KW-0645">Protease</keyword>
<feature type="signal peptide" evidence="6">
    <location>
        <begin position="1"/>
        <end position="16"/>
    </location>
</feature>
<dbReference type="InterPro" id="IPR032861">
    <property type="entry name" value="TAXi_N"/>
</dbReference>
<evidence type="ECO:0000256" key="1">
    <source>
        <dbReference type="ARBA" id="ARBA00007447"/>
    </source>
</evidence>
<dbReference type="InterPro" id="IPR032799">
    <property type="entry name" value="TAXi_C"/>
</dbReference>
<dbReference type="InterPro" id="IPR021109">
    <property type="entry name" value="Peptidase_aspartic_dom_sf"/>
</dbReference>
<dbReference type="Gene3D" id="3.40.50.150">
    <property type="entry name" value="Vaccinia Virus protein VP39"/>
    <property type="match status" value="1"/>
</dbReference>
<gene>
    <name evidence="8" type="ORF">V6N12_003716</name>
</gene>
<dbReference type="SUPFAM" id="SSF53335">
    <property type="entry name" value="S-adenosyl-L-methionine-dependent methyltransferases"/>
    <property type="match status" value="1"/>
</dbReference>
<comment type="similarity">
    <text evidence="1">Belongs to the peptidase A1 family.</text>
</comment>
<name>A0ABR2CK27_9ROSI</name>
<dbReference type="EMBL" id="JBBPBM010000049">
    <property type="protein sequence ID" value="KAK8519741.1"/>
    <property type="molecule type" value="Genomic_DNA"/>
</dbReference>
<dbReference type="InterPro" id="IPR029063">
    <property type="entry name" value="SAM-dependent_MTases_sf"/>
</dbReference>
<reference evidence="8 9" key="1">
    <citation type="journal article" date="2024" name="G3 (Bethesda)">
        <title>Genome assembly of Hibiscus sabdariffa L. provides insights into metabolisms of medicinal natural products.</title>
        <authorList>
            <person name="Kim T."/>
        </authorList>
    </citation>
    <scope>NUCLEOTIDE SEQUENCE [LARGE SCALE GENOMIC DNA]</scope>
    <source>
        <strain evidence="8">TK-2024</strain>
        <tissue evidence="8">Old leaves</tissue>
    </source>
</reference>
<evidence type="ECO:0000256" key="6">
    <source>
        <dbReference type="SAM" id="SignalP"/>
    </source>
</evidence>
<dbReference type="Pfam" id="PF14543">
    <property type="entry name" value="TAXi_N"/>
    <property type="match status" value="1"/>
</dbReference>
<dbReference type="Gene3D" id="2.40.70.10">
    <property type="entry name" value="Acid Proteases"/>
    <property type="match status" value="2"/>
</dbReference>
<proteinExistence type="inferred from homology"/>
<dbReference type="CDD" id="cd05476">
    <property type="entry name" value="pepsin_A_like_plant"/>
    <property type="match status" value="1"/>
</dbReference>
<evidence type="ECO:0000259" key="7">
    <source>
        <dbReference type="PROSITE" id="PS51767"/>
    </source>
</evidence>
<feature type="chain" id="PRO_5046147324" description="Peptidase A1 domain-containing protein" evidence="6">
    <location>
        <begin position="17"/>
        <end position="635"/>
    </location>
</feature>
<dbReference type="Pfam" id="PF14541">
    <property type="entry name" value="TAXi_C"/>
    <property type="match status" value="1"/>
</dbReference>
<accession>A0ABR2CK27</accession>
<evidence type="ECO:0000313" key="8">
    <source>
        <dbReference type="EMBL" id="KAK8519741.1"/>
    </source>
</evidence>
<dbReference type="PROSITE" id="PS51767">
    <property type="entry name" value="PEPTIDASE_A1"/>
    <property type="match status" value="1"/>
</dbReference>
<organism evidence="8 9">
    <name type="scientific">Hibiscus sabdariffa</name>
    <name type="common">roselle</name>
    <dbReference type="NCBI Taxonomy" id="183260"/>
    <lineage>
        <taxon>Eukaryota</taxon>
        <taxon>Viridiplantae</taxon>
        <taxon>Streptophyta</taxon>
        <taxon>Embryophyta</taxon>
        <taxon>Tracheophyta</taxon>
        <taxon>Spermatophyta</taxon>
        <taxon>Magnoliopsida</taxon>
        <taxon>eudicotyledons</taxon>
        <taxon>Gunneridae</taxon>
        <taxon>Pentapetalae</taxon>
        <taxon>rosids</taxon>
        <taxon>malvids</taxon>
        <taxon>Malvales</taxon>
        <taxon>Malvaceae</taxon>
        <taxon>Malvoideae</taxon>
        <taxon>Hibiscus</taxon>
    </lineage>
</organism>
<evidence type="ECO:0000313" key="9">
    <source>
        <dbReference type="Proteomes" id="UP001472677"/>
    </source>
</evidence>
<evidence type="ECO:0000256" key="5">
    <source>
        <dbReference type="ARBA" id="ARBA00023180"/>
    </source>
</evidence>
<dbReference type="InterPro" id="IPR001969">
    <property type="entry name" value="Aspartic_peptidase_AS"/>
</dbReference>